<proteinExistence type="predicted"/>
<dbReference type="Proteomes" id="UP000504615">
    <property type="component" value="Unplaced"/>
</dbReference>
<keyword evidence="1" id="KW-0472">Membrane</keyword>
<reference evidence="3" key="1">
    <citation type="submission" date="2025-08" db="UniProtKB">
        <authorList>
            <consortium name="RefSeq"/>
        </authorList>
    </citation>
    <scope>IDENTIFICATION</scope>
</reference>
<keyword evidence="1" id="KW-1133">Transmembrane helix</keyword>
<dbReference type="GeneID" id="105428697"/>
<evidence type="ECO:0000313" key="3">
    <source>
        <dbReference type="RefSeq" id="XP_011639430.1"/>
    </source>
</evidence>
<protein>
    <submittedName>
        <fullName evidence="3">Uncharacterized protein LOC105428697</fullName>
    </submittedName>
</protein>
<evidence type="ECO:0000313" key="2">
    <source>
        <dbReference type="Proteomes" id="UP000504615"/>
    </source>
</evidence>
<sequence>MARFFHEYRSNFQLGNGSDNNISKPYACIVEYHLYRCYNSQSYSVVQRRPPRHLLEAWYFWLGIVLLVVSAISLMAYVLGNHIR</sequence>
<dbReference type="AlphaFoldDB" id="A0A6I9WAU4"/>
<feature type="transmembrane region" description="Helical" evidence="1">
    <location>
        <begin position="58"/>
        <end position="79"/>
    </location>
</feature>
<gene>
    <name evidence="3" type="primary">LOC105428697</name>
</gene>
<dbReference type="RefSeq" id="XP_011639430.1">
    <property type="nucleotide sequence ID" value="XM_011641128.2"/>
</dbReference>
<dbReference type="KEGG" id="pbar:105428697"/>
<evidence type="ECO:0000256" key="1">
    <source>
        <dbReference type="SAM" id="Phobius"/>
    </source>
</evidence>
<keyword evidence="2" id="KW-1185">Reference proteome</keyword>
<organism evidence="2 3">
    <name type="scientific">Pogonomyrmex barbatus</name>
    <name type="common">red harvester ant</name>
    <dbReference type="NCBI Taxonomy" id="144034"/>
    <lineage>
        <taxon>Eukaryota</taxon>
        <taxon>Metazoa</taxon>
        <taxon>Ecdysozoa</taxon>
        <taxon>Arthropoda</taxon>
        <taxon>Hexapoda</taxon>
        <taxon>Insecta</taxon>
        <taxon>Pterygota</taxon>
        <taxon>Neoptera</taxon>
        <taxon>Endopterygota</taxon>
        <taxon>Hymenoptera</taxon>
        <taxon>Apocrita</taxon>
        <taxon>Aculeata</taxon>
        <taxon>Formicoidea</taxon>
        <taxon>Formicidae</taxon>
        <taxon>Myrmicinae</taxon>
        <taxon>Pogonomyrmex</taxon>
    </lineage>
</organism>
<name>A0A6I9WAU4_9HYME</name>
<keyword evidence="1" id="KW-0812">Transmembrane</keyword>
<dbReference type="OrthoDB" id="6578935at2759"/>
<accession>A0A6I9WAU4</accession>